<proteinExistence type="predicted"/>
<organism evidence="2 3">
    <name type="scientific">Ligilactobacillus pobuzihii</name>
    <dbReference type="NCBI Taxonomy" id="449659"/>
    <lineage>
        <taxon>Bacteria</taxon>
        <taxon>Bacillati</taxon>
        <taxon>Bacillota</taxon>
        <taxon>Bacilli</taxon>
        <taxon>Lactobacillales</taxon>
        <taxon>Lactobacillaceae</taxon>
        <taxon>Ligilactobacillus</taxon>
    </lineage>
</organism>
<dbReference type="STRING" id="449659.IV66_GL000937"/>
<reference evidence="2 3" key="1">
    <citation type="journal article" date="2015" name="Genome Announc.">
        <title>Expanding the biotechnology potential of lactobacilli through comparative genomics of 213 strains and associated genera.</title>
        <authorList>
            <person name="Sun Z."/>
            <person name="Harris H.M."/>
            <person name="McCann A."/>
            <person name="Guo C."/>
            <person name="Argimon S."/>
            <person name="Zhang W."/>
            <person name="Yang X."/>
            <person name="Jeffery I.B."/>
            <person name="Cooney J.C."/>
            <person name="Kagawa T.F."/>
            <person name="Liu W."/>
            <person name="Song Y."/>
            <person name="Salvetti E."/>
            <person name="Wrobel A."/>
            <person name="Rasinkangas P."/>
            <person name="Parkhill J."/>
            <person name="Rea M.C."/>
            <person name="O'Sullivan O."/>
            <person name="Ritari J."/>
            <person name="Douillard F.P."/>
            <person name="Paul Ross R."/>
            <person name="Yang R."/>
            <person name="Briner A.E."/>
            <person name="Felis G.E."/>
            <person name="de Vos W.M."/>
            <person name="Barrangou R."/>
            <person name="Klaenhammer T.R."/>
            <person name="Caufield P.W."/>
            <person name="Cui Y."/>
            <person name="Zhang H."/>
            <person name="O'Toole P.W."/>
        </authorList>
    </citation>
    <scope>NUCLEOTIDE SEQUENCE [LARGE SCALE GENOMIC DNA]</scope>
    <source>
        <strain evidence="2 3">NBRC 103219</strain>
    </source>
</reference>
<evidence type="ECO:0000256" key="1">
    <source>
        <dbReference type="SAM" id="MobiDB-lite"/>
    </source>
</evidence>
<feature type="compositionally biased region" description="Polar residues" evidence="1">
    <location>
        <begin position="92"/>
        <end position="111"/>
    </location>
</feature>
<feature type="compositionally biased region" description="Basic residues" evidence="1">
    <location>
        <begin position="54"/>
        <end position="63"/>
    </location>
</feature>
<feature type="compositionally biased region" description="Basic residues" evidence="1">
    <location>
        <begin position="120"/>
        <end position="131"/>
    </location>
</feature>
<dbReference type="Proteomes" id="UP000051886">
    <property type="component" value="Unassembled WGS sequence"/>
</dbReference>
<name>A0A0R2L272_9LACO</name>
<dbReference type="PATRIC" id="fig|449659.4.peg.943"/>
<feature type="compositionally biased region" description="Polar residues" evidence="1">
    <location>
        <begin position="148"/>
        <end position="160"/>
    </location>
</feature>
<sequence>MIFIAIIWLAQKVSKTFVNWSSPANTSPKETKTSEKIRGEPSTNNLAGKMVRQQNRKSQRQRNKAVPTEANESGVQYTPDGPIFHARHYRSSHITDNLVNEPHSYQTNNGTYGKESAARYRTKQNAKKRTQNRQSQSKGKKMMDSIADSYSQSMQYSEGYQQALKRSKK</sequence>
<feature type="region of interest" description="Disordered" evidence="1">
    <location>
        <begin position="21"/>
        <end position="169"/>
    </location>
</feature>
<evidence type="ECO:0000313" key="2">
    <source>
        <dbReference type="EMBL" id="KRN95912.1"/>
    </source>
</evidence>
<gene>
    <name evidence="2" type="ORF">IV66_GL000937</name>
</gene>
<accession>A0A0R2L272</accession>
<comment type="caution">
    <text evidence="2">The sequence shown here is derived from an EMBL/GenBank/DDBJ whole genome shotgun (WGS) entry which is preliminary data.</text>
</comment>
<dbReference type="EMBL" id="JQCN01000069">
    <property type="protein sequence ID" value="KRN95912.1"/>
    <property type="molecule type" value="Genomic_DNA"/>
</dbReference>
<evidence type="ECO:0000313" key="3">
    <source>
        <dbReference type="Proteomes" id="UP000051886"/>
    </source>
</evidence>
<feature type="compositionally biased region" description="Basic and acidic residues" evidence="1">
    <location>
        <begin position="29"/>
        <end position="39"/>
    </location>
</feature>
<keyword evidence="3" id="KW-1185">Reference proteome</keyword>
<dbReference type="AlphaFoldDB" id="A0A0R2L272"/>
<protein>
    <submittedName>
        <fullName evidence="2">Uncharacterized protein</fullName>
    </submittedName>
</protein>